<evidence type="ECO:0000313" key="2">
    <source>
        <dbReference type="Proteomes" id="UP000886998"/>
    </source>
</evidence>
<keyword evidence="1" id="KW-0547">Nucleotide-binding</keyword>
<protein>
    <submittedName>
        <fullName evidence="1">ATP-dependent DNA helicase</fullName>
    </submittedName>
</protein>
<keyword evidence="2" id="KW-1185">Reference proteome</keyword>
<sequence length="127" mass="14717">MVGKKLHDFGMISSLRVNGNDFNNEMARELGYDFIALQCQVISQLTPEQSHVFHQVLRKIESGSGALFIFRRPWGNRKNVFIKLINVSQKKPEESIVCCGFCRYSRDTADRRSYCTFRFKIILESCT</sequence>
<gene>
    <name evidence="1" type="primary">X975_05036</name>
    <name evidence="1" type="ORF">TNIN_143941</name>
</gene>
<name>A0A8X6YB98_9ARAC</name>
<proteinExistence type="predicted"/>
<dbReference type="GO" id="GO:0004386">
    <property type="term" value="F:helicase activity"/>
    <property type="evidence" value="ECO:0007669"/>
    <property type="project" value="UniProtKB-KW"/>
</dbReference>
<keyword evidence="1" id="KW-0347">Helicase</keyword>
<keyword evidence="1" id="KW-0067">ATP-binding</keyword>
<dbReference type="EMBL" id="BMAV01017441">
    <property type="protein sequence ID" value="GFY69083.1"/>
    <property type="molecule type" value="Genomic_DNA"/>
</dbReference>
<keyword evidence="1" id="KW-0378">Hydrolase</keyword>
<reference evidence="1" key="1">
    <citation type="submission" date="2020-08" db="EMBL/GenBank/DDBJ databases">
        <title>Multicomponent nature underlies the extraordinary mechanical properties of spider dragline silk.</title>
        <authorList>
            <person name="Kono N."/>
            <person name="Nakamura H."/>
            <person name="Mori M."/>
            <person name="Yoshida Y."/>
            <person name="Ohtoshi R."/>
            <person name="Malay A.D."/>
            <person name="Moran D.A.P."/>
            <person name="Tomita M."/>
            <person name="Numata K."/>
            <person name="Arakawa K."/>
        </authorList>
    </citation>
    <scope>NUCLEOTIDE SEQUENCE</scope>
</reference>
<organism evidence="1 2">
    <name type="scientific">Trichonephila inaurata madagascariensis</name>
    <dbReference type="NCBI Taxonomy" id="2747483"/>
    <lineage>
        <taxon>Eukaryota</taxon>
        <taxon>Metazoa</taxon>
        <taxon>Ecdysozoa</taxon>
        <taxon>Arthropoda</taxon>
        <taxon>Chelicerata</taxon>
        <taxon>Arachnida</taxon>
        <taxon>Araneae</taxon>
        <taxon>Araneomorphae</taxon>
        <taxon>Entelegynae</taxon>
        <taxon>Araneoidea</taxon>
        <taxon>Nephilidae</taxon>
        <taxon>Trichonephila</taxon>
        <taxon>Trichonephila inaurata</taxon>
    </lineage>
</organism>
<dbReference type="Proteomes" id="UP000886998">
    <property type="component" value="Unassembled WGS sequence"/>
</dbReference>
<evidence type="ECO:0000313" key="1">
    <source>
        <dbReference type="EMBL" id="GFY69083.1"/>
    </source>
</evidence>
<dbReference type="OrthoDB" id="8360937at2759"/>
<comment type="caution">
    <text evidence="1">The sequence shown here is derived from an EMBL/GenBank/DDBJ whole genome shotgun (WGS) entry which is preliminary data.</text>
</comment>
<accession>A0A8X6YB98</accession>
<dbReference type="AlphaFoldDB" id="A0A8X6YB98"/>